<keyword evidence="1" id="KW-0479">Metal-binding</keyword>
<keyword evidence="2" id="KW-0408">Iron</keyword>
<dbReference type="EMBL" id="QUAL01000094">
    <property type="protein sequence ID" value="RIQ26893.1"/>
    <property type="molecule type" value="Genomic_DNA"/>
</dbReference>
<reference evidence="6 7" key="1">
    <citation type="submission" date="2018-09" db="EMBL/GenBank/DDBJ databases">
        <title>Isolation, diversity and antifungal activity of actinobacteria from wheat.</title>
        <authorList>
            <person name="Han C."/>
        </authorList>
    </citation>
    <scope>NUCLEOTIDE SEQUENCE [LARGE SCALE GENOMIC DNA]</scope>
    <source>
        <strain evidence="6 7">NEAU-YY265</strain>
    </source>
</reference>
<dbReference type="OrthoDB" id="4838602at2"/>
<dbReference type="InterPro" id="IPR006656">
    <property type="entry name" value="Mopterin_OxRdtase"/>
</dbReference>
<name>A0A418KSN9_9ACTN</name>
<dbReference type="Pfam" id="PF00384">
    <property type="entry name" value="Molybdopterin"/>
    <property type="match status" value="1"/>
</dbReference>
<sequence>RAGERGALEAGALPNLLPGGRPVADPEARVDVAAAWSVETLPSLPGRDTTGILSALSSGVLAGALVAGVELADLPDPAGARRALEAAGFVVSLEVRRSEVTELADIVLPVAPPVEKAGTFVNWEGRARPFPAVLAHTPSLSDAAVLDAIAGELGVHLGLRDVDDVRAEIAELGVWDGARPESTDTPPAGPPRPGEREAVLASWKLMLDGGRLQDGEPHLAATAKKAEARISAGTAAEVGVADGEWLTVRTATGSVTVPVRVTEMPDRVVWLPENSNGSTLQVSLGAGAGSVVKLAGGGVS</sequence>
<organism evidence="6 7">
    <name type="scientific">Jiangella rhizosphaerae</name>
    <dbReference type="NCBI Taxonomy" id="2293569"/>
    <lineage>
        <taxon>Bacteria</taxon>
        <taxon>Bacillati</taxon>
        <taxon>Actinomycetota</taxon>
        <taxon>Actinomycetes</taxon>
        <taxon>Jiangellales</taxon>
        <taxon>Jiangellaceae</taxon>
        <taxon>Jiangella</taxon>
    </lineage>
</organism>
<dbReference type="SUPFAM" id="SSF50692">
    <property type="entry name" value="ADC-like"/>
    <property type="match status" value="1"/>
</dbReference>
<dbReference type="AlphaFoldDB" id="A0A418KSN9"/>
<dbReference type="GO" id="GO:0051536">
    <property type="term" value="F:iron-sulfur cluster binding"/>
    <property type="evidence" value="ECO:0007669"/>
    <property type="project" value="UniProtKB-KW"/>
</dbReference>
<dbReference type="GO" id="GO:0016020">
    <property type="term" value="C:membrane"/>
    <property type="evidence" value="ECO:0007669"/>
    <property type="project" value="TreeGrafter"/>
</dbReference>
<evidence type="ECO:0000256" key="2">
    <source>
        <dbReference type="ARBA" id="ARBA00023004"/>
    </source>
</evidence>
<feature type="domain" description="Molybdopterin dinucleotide-binding" evidence="5">
    <location>
        <begin position="223"/>
        <end position="277"/>
    </location>
</feature>
<comment type="caution">
    <text evidence="6">The sequence shown here is derived from an EMBL/GenBank/DDBJ whole genome shotgun (WGS) entry which is preliminary data.</text>
</comment>
<evidence type="ECO:0000259" key="5">
    <source>
        <dbReference type="Pfam" id="PF01568"/>
    </source>
</evidence>
<gene>
    <name evidence="6" type="ORF">DY240_10510</name>
</gene>
<dbReference type="PANTHER" id="PTHR43105:SF12">
    <property type="entry name" value="NADH-QUINONE OXIDOREDUCTASE SUBUNIT G"/>
    <property type="match status" value="1"/>
</dbReference>
<dbReference type="SUPFAM" id="SSF53706">
    <property type="entry name" value="Formate dehydrogenase/DMSO reductase, domains 1-3"/>
    <property type="match status" value="1"/>
</dbReference>
<dbReference type="InterPro" id="IPR006657">
    <property type="entry name" value="MoPterin_dinucl-bd_dom"/>
</dbReference>
<dbReference type="Proteomes" id="UP000284057">
    <property type="component" value="Unassembled WGS sequence"/>
</dbReference>
<feature type="non-terminal residue" evidence="6">
    <location>
        <position position="1"/>
    </location>
</feature>
<accession>A0A418KSN9</accession>
<proteinExistence type="predicted"/>
<evidence type="ECO:0000313" key="7">
    <source>
        <dbReference type="Proteomes" id="UP000284057"/>
    </source>
</evidence>
<evidence type="ECO:0000259" key="4">
    <source>
        <dbReference type="Pfam" id="PF00384"/>
    </source>
</evidence>
<dbReference type="GO" id="GO:0022904">
    <property type="term" value="P:respiratory electron transport chain"/>
    <property type="evidence" value="ECO:0007669"/>
    <property type="project" value="TreeGrafter"/>
</dbReference>
<keyword evidence="3" id="KW-0411">Iron-sulfur</keyword>
<evidence type="ECO:0000313" key="6">
    <source>
        <dbReference type="EMBL" id="RIQ26893.1"/>
    </source>
</evidence>
<dbReference type="GO" id="GO:0043546">
    <property type="term" value="F:molybdopterin cofactor binding"/>
    <property type="evidence" value="ECO:0007669"/>
    <property type="project" value="InterPro"/>
</dbReference>
<dbReference type="GO" id="GO:0003954">
    <property type="term" value="F:NADH dehydrogenase activity"/>
    <property type="evidence" value="ECO:0007669"/>
    <property type="project" value="TreeGrafter"/>
</dbReference>
<dbReference type="GO" id="GO:0046872">
    <property type="term" value="F:metal ion binding"/>
    <property type="evidence" value="ECO:0007669"/>
    <property type="project" value="UniProtKB-KW"/>
</dbReference>
<dbReference type="Gene3D" id="2.40.40.20">
    <property type="match status" value="1"/>
</dbReference>
<evidence type="ECO:0000256" key="1">
    <source>
        <dbReference type="ARBA" id="ARBA00022723"/>
    </source>
</evidence>
<dbReference type="InterPro" id="IPR050123">
    <property type="entry name" value="Prok_molybdopt-oxidoreductase"/>
</dbReference>
<dbReference type="RefSeq" id="WP_147375273.1">
    <property type="nucleotide sequence ID" value="NZ_QUAL01000094.1"/>
</dbReference>
<dbReference type="Pfam" id="PF01568">
    <property type="entry name" value="Molydop_binding"/>
    <property type="match status" value="1"/>
</dbReference>
<keyword evidence="7" id="KW-1185">Reference proteome</keyword>
<dbReference type="InterPro" id="IPR009010">
    <property type="entry name" value="Asp_de-COase-like_dom_sf"/>
</dbReference>
<feature type="domain" description="Molybdopterin oxidoreductase" evidence="4">
    <location>
        <begin position="62"/>
        <end position="129"/>
    </location>
</feature>
<protein>
    <submittedName>
        <fullName evidence="6">NADH-quinone oxidoreductase subunit G</fullName>
    </submittedName>
</protein>
<dbReference type="PANTHER" id="PTHR43105">
    <property type="entry name" value="RESPIRATORY NITRATE REDUCTASE"/>
    <property type="match status" value="1"/>
</dbReference>
<dbReference type="Gene3D" id="3.40.50.740">
    <property type="match status" value="1"/>
</dbReference>
<evidence type="ECO:0000256" key="3">
    <source>
        <dbReference type="ARBA" id="ARBA00023014"/>
    </source>
</evidence>